<keyword evidence="14" id="KW-1185">Reference proteome</keyword>
<evidence type="ECO:0000256" key="7">
    <source>
        <dbReference type="ARBA" id="ARBA00047851"/>
    </source>
</evidence>
<comment type="similarity">
    <text evidence="9 10">Belongs to the thiamine-phosphate synthase family.</text>
</comment>
<feature type="binding site" evidence="9">
    <location>
        <position position="142"/>
    </location>
    <ligand>
        <name>4-amino-2-methyl-5-(diphosphooxymethyl)pyrimidine</name>
        <dbReference type="ChEBI" id="CHEBI:57841"/>
    </ligand>
</feature>
<dbReference type="InterPro" id="IPR036206">
    <property type="entry name" value="ThiamineP_synth_sf"/>
</dbReference>
<evidence type="ECO:0000259" key="12">
    <source>
        <dbReference type="Pfam" id="PF02581"/>
    </source>
</evidence>
<dbReference type="Proteomes" id="UP001597040">
    <property type="component" value="Unassembled WGS sequence"/>
</dbReference>
<comment type="catalytic activity">
    <reaction evidence="8 9 10">
        <text>2-[(2R,5Z)-2-carboxy-4-methylthiazol-5(2H)-ylidene]ethyl phosphate + 4-amino-2-methyl-5-(diphosphooxymethyl)pyrimidine + 2 H(+) = thiamine phosphate + CO2 + diphosphate</text>
        <dbReference type="Rhea" id="RHEA:47844"/>
        <dbReference type="ChEBI" id="CHEBI:15378"/>
        <dbReference type="ChEBI" id="CHEBI:16526"/>
        <dbReference type="ChEBI" id="CHEBI:33019"/>
        <dbReference type="ChEBI" id="CHEBI:37575"/>
        <dbReference type="ChEBI" id="CHEBI:57841"/>
        <dbReference type="ChEBI" id="CHEBI:62899"/>
        <dbReference type="EC" id="2.5.1.3"/>
    </reaction>
</comment>
<comment type="caution">
    <text evidence="13">The sequence shown here is derived from an EMBL/GenBank/DDBJ whole genome shotgun (WGS) entry which is preliminary data.</text>
</comment>
<name>A0ABW3LPU1_9BACI</name>
<dbReference type="Pfam" id="PF02581">
    <property type="entry name" value="TMP-TENI"/>
    <property type="match status" value="1"/>
</dbReference>
<dbReference type="EC" id="2.5.1.3" evidence="9"/>
<reference evidence="14" key="1">
    <citation type="journal article" date="2019" name="Int. J. Syst. Evol. Microbiol.">
        <title>The Global Catalogue of Microorganisms (GCM) 10K type strain sequencing project: providing services to taxonomists for standard genome sequencing and annotation.</title>
        <authorList>
            <consortium name="The Broad Institute Genomics Platform"/>
            <consortium name="The Broad Institute Genome Sequencing Center for Infectious Disease"/>
            <person name="Wu L."/>
            <person name="Ma J."/>
        </authorList>
    </citation>
    <scope>NUCLEOTIDE SEQUENCE [LARGE SCALE GENOMIC DNA]</scope>
    <source>
        <strain evidence="14">CCUG 56754</strain>
    </source>
</reference>
<evidence type="ECO:0000256" key="11">
    <source>
        <dbReference type="RuleBase" id="RU004253"/>
    </source>
</evidence>
<comment type="catalytic activity">
    <reaction evidence="7 9 10">
        <text>2-(2-carboxy-4-methylthiazol-5-yl)ethyl phosphate + 4-amino-2-methyl-5-(diphosphooxymethyl)pyrimidine + 2 H(+) = thiamine phosphate + CO2 + diphosphate</text>
        <dbReference type="Rhea" id="RHEA:47848"/>
        <dbReference type="ChEBI" id="CHEBI:15378"/>
        <dbReference type="ChEBI" id="CHEBI:16526"/>
        <dbReference type="ChEBI" id="CHEBI:33019"/>
        <dbReference type="ChEBI" id="CHEBI:37575"/>
        <dbReference type="ChEBI" id="CHEBI:57841"/>
        <dbReference type="ChEBI" id="CHEBI:62890"/>
        <dbReference type="EC" id="2.5.1.3"/>
    </reaction>
</comment>
<evidence type="ECO:0000256" key="4">
    <source>
        <dbReference type="ARBA" id="ARBA00022842"/>
    </source>
</evidence>
<dbReference type="SUPFAM" id="SSF51391">
    <property type="entry name" value="Thiamin phosphate synthase"/>
    <property type="match status" value="1"/>
</dbReference>
<proteinExistence type="inferred from homology"/>
<feature type="binding site" evidence="9">
    <location>
        <position position="75"/>
    </location>
    <ligand>
        <name>4-amino-2-methyl-5-(diphosphooxymethyl)pyrimidine</name>
        <dbReference type="ChEBI" id="CHEBI:57841"/>
    </ligand>
</feature>
<feature type="binding site" evidence="9">
    <location>
        <position position="113"/>
    </location>
    <ligand>
        <name>4-amino-2-methyl-5-(diphosphooxymethyl)pyrimidine</name>
        <dbReference type="ChEBI" id="CHEBI:57841"/>
    </ligand>
</feature>
<dbReference type="PANTHER" id="PTHR20857:SF15">
    <property type="entry name" value="THIAMINE-PHOSPHATE SYNTHASE"/>
    <property type="match status" value="1"/>
</dbReference>
<dbReference type="GO" id="GO:0004789">
    <property type="term" value="F:thiamine-phosphate diphosphorylase activity"/>
    <property type="evidence" value="ECO:0007669"/>
    <property type="project" value="UniProtKB-EC"/>
</dbReference>
<dbReference type="RefSeq" id="WP_390364444.1">
    <property type="nucleotide sequence ID" value="NZ_JBHTKJ010000072.1"/>
</dbReference>
<feature type="binding site" evidence="9">
    <location>
        <begin position="139"/>
        <end position="141"/>
    </location>
    <ligand>
        <name>2-[(2R,5Z)-2-carboxy-4-methylthiazol-5(2H)-ylidene]ethyl phosphate</name>
        <dbReference type="ChEBI" id="CHEBI:62899"/>
    </ligand>
</feature>
<feature type="binding site" evidence="9">
    <location>
        <begin position="40"/>
        <end position="44"/>
    </location>
    <ligand>
        <name>4-amino-2-methyl-5-(diphosphooxymethyl)pyrimidine</name>
        <dbReference type="ChEBI" id="CHEBI:57841"/>
    </ligand>
</feature>
<feature type="binding site" evidence="9">
    <location>
        <position position="76"/>
    </location>
    <ligand>
        <name>Mg(2+)</name>
        <dbReference type="ChEBI" id="CHEBI:18420"/>
    </ligand>
</feature>
<evidence type="ECO:0000256" key="10">
    <source>
        <dbReference type="RuleBase" id="RU003826"/>
    </source>
</evidence>
<feature type="binding site" evidence="9">
    <location>
        <position position="171"/>
    </location>
    <ligand>
        <name>2-[(2R,5Z)-2-carboxy-4-methylthiazol-5(2H)-ylidene]ethyl phosphate</name>
        <dbReference type="ChEBI" id="CHEBI:62899"/>
    </ligand>
</feature>
<dbReference type="PANTHER" id="PTHR20857">
    <property type="entry name" value="THIAMINE-PHOSPHATE PYROPHOSPHORYLASE"/>
    <property type="match status" value="1"/>
</dbReference>
<comment type="catalytic activity">
    <reaction evidence="6 9 10">
        <text>4-methyl-5-(2-phosphooxyethyl)-thiazole + 4-amino-2-methyl-5-(diphosphooxymethyl)pyrimidine + H(+) = thiamine phosphate + diphosphate</text>
        <dbReference type="Rhea" id="RHEA:22328"/>
        <dbReference type="ChEBI" id="CHEBI:15378"/>
        <dbReference type="ChEBI" id="CHEBI:33019"/>
        <dbReference type="ChEBI" id="CHEBI:37575"/>
        <dbReference type="ChEBI" id="CHEBI:57841"/>
        <dbReference type="ChEBI" id="CHEBI:58296"/>
        <dbReference type="EC" id="2.5.1.3"/>
    </reaction>
</comment>
<keyword evidence="5 9" id="KW-0784">Thiamine biosynthesis</keyword>
<evidence type="ECO:0000313" key="13">
    <source>
        <dbReference type="EMBL" id="MFD1040396.1"/>
    </source>
</evidence>
<dbReference type="Gene3D" id="3.20.20.70">
    <property type="entry name" value="Aldolase class I"/>
    <property type="match status" value="1"/>
</dbReference>
<dbReference type="InterPro" id="IPR034291">
    <property type="entry name" value="TMP_synthase"/>
</dbReference>
<evidence type="ECO:0000256" key="6">
    <source>
        <dbReference type="ARBA" id="ARBA00047334"/>
    </source>
</evidence>
<protein>
    <recommendedName>
        <fullName evidence="9">Thiamine-phosphate synthase</fullName>
        <shortName evidence="9">TP synthase</shortName>
        <shortName evidence="9">TPS</shortName>
        <ecNumber evidence="9">2.5.1.3</ecNumber>
    </recommendedName>
    <alternativeName>
        <fullName evidence="9">Thiamine-phosphate pyrophosphorylase</fullName>
        <shortName evidence="9">TMP pyrophosphorylase</shortName>
        <shortName evidence="9">TMP-PPase</shortName>
    </alternativeName>
</protein>
<evidence type="ECO:0000256" key="8">
    <source>
        <dbReference type="ARBA" id="ARBA00047883"/>
    </source>
</evidence>
<evidence type="ECO:0000256" key="2">
    <source>
        <dbReference type="ARBA" id="ARBA00022679"/>
    </source>
</evidence>
<dbReference type="CDD" id="cd00564">
    <property type="entry name" value="TMP_TenI"/>
    <property type="match status" value="1"/>
</dbReference>
<accession>A0ABW3LPU1</accession>
<feature type="domain" description="Thiamine phosphate synthase/TenI" evidence="12">
    <location>
        <begin position="12"/>
        <end position="194"/>
    </location>
</feature>
<evidence type="ECO:0000256" key="3">
    <source>
        <dbReference type="ARBA" id="ARBA00022723"/>
    </source>
</evidence>
<comment type="cofactor">
    <cofactor evidence="9">
        <name>Mg(2+)</name>
        <dbReference type="ChEBI" id="CHEBI:18420"/>
    </cofactor>
    <text evidence="9">Binds 1 Mg(2+) ion per subunit.</text>
</comment>
<dbReference type="EMBL" id="JBHTKJ010000072">
    <property type="protein sequence ID" value="MFD1040396.1"/>
    <property type="molecule type" value="Genomic_DNA"/>
</dbReference>
<keyword evidence="3 9" id="KW-0479">Metal-binding</keyword>
<dbReference type="NCBIfam" id="TIGR00693">
    <property type="entry name" value="thiE"/>
    <property type="match status" value="1"/>
</dbReference>
<feature type="binding site" evidence="9">
    <location>
        <begin position="191"/>
        <end position="192"/>
    </location>
    <ligand>
        <name>2-[(2R,5Z)-2-carboxy-4-methylthiazol-5(2H)-ylidene]ethyl phosphate</name>
        <dbReference type="ChEBI" id="CHEBI:62899"/>
    </ligand>
</feature>
<dbReference type="InterPro" id="IPR022998">
    <property type="entry name" value="ThiamineP_synth_TenI"/>
</dbReference>
<keyword evidence="2 9" id="KW-0808">Transferase</keyword>
<evidence type="ECO:0000256" key="5">
    <source>
        <dbReference type="ARBA" id="ARBA00022977"/>
    </source>
</evidence>
<dbReference type="HAMAP" id="MF_00097">
    <property type="entry name" value="TMP_synthase"/>
    <property type="match status" value="1"/>
</dbReference>
<evidence type="ECO:0000256" key="9">
    <source>
        <dbReference type="HAMAP-Rule" id="MF_00097"/>
    </source>
</evidence>
<evidence type="ECO:0000313" key="14">
    <source>
        <dbReference type="Proteomes" id="UP001597040"/>
    </source>
</evidence>
<sequence length="209" mass="22685">MTSTLKKRLRKYLVMGSQNCKSNPVNTLESAIAGGITAFQYREKGENALTGDAKLHLGKQLRETCHRHNVLFIVNDDIDLVRPLDADGIHVGQDDKSVQEIRKSFPDKIIGLSVSNTREVTNSPINMVDYLGAGPIFSTNTKADAKTPVGVEWVKTLRKEFPNLPIVGIGGINTQNATSVIQSGADGVAIISAITQALNITEVVNDLKF</sequence>
<comment type="function">
    <text evidence="9">Condenses 4-methyl-5-(beta-hydroxyethyl)thiazole monophosphate (THZ-P) and 2-methyl-4-amino-5-hydroxymethyl pyrimidine pyrophosphate (HMP-PP) to form thiamine monophosphate (TMP).</text>
</comment>
<gene>
    <name evidence="9 13" type="primary">thiE</name>
    <name evidence="13" type="ORF">ACFQ3N_18630</name>
</gene>
<comment type="pathway">
    <text evidence="1 9 11">Cofactor biosynthesis; thiamine diphosphate biosynthesis; thiamine phosphate from 4-amino-2-methyl-5-diphosphomethylpyrimidine and 4-methyl-5-(2-phosphoethyl)-thiazole: step 1/1.</text>
</comment>
<evidence type="ECO:0000256" key="1">
    <source>
        <dbReference type="ARBA" id="ARBA00005165"/>
    </source>
</evidence>
<organism evidence="13 14">
    <name type="scientific">Virgibacillus byunsanensis</name>
    <dbReference type="NCBI Taxonomy" id="570945"/>
    <lineage>
        <taxon>Bacteria</taxon>
        <taxon>Bacillati</taxon>
        <taxon>Bacillota</taxon>
        <taxon>Bacilli</taxon>
        <taxon>Bacillales</taxon>
        <taxon>Bacillaceae</taxon>
        <taxon>Virgibacillus</taxon>
    </lineage>
</organism>
<feature type="binding site" evidence="9">
    <location>
        <position position="95"/>
    </location>
    <ligand>
        <name>Mg(2+)</name>
        <dbReference type="ChEBI" id="CHEBI:18420"/>
    </ligand>
</feature>
<keyword evidence="4 9" id="KW-0460">Magnesium</keyword>
<dbReference type="InterPro" id="IPR013785">
    <property type="entry name" value="Aldolase_TIM"/>
</dbReference>